<evidence type="ECO:0000313" key="1">
    <source>
        <dbReference type="EMBL" id="GJT25181.1"/>
    </source>
</evidence>
<gene>
    <name evidence="1" type="ORF">Tco_0895118</name>
</gene>
<dbReference type="EMBL" id="BQNB010014193">
    <property type="protein sequence ID" value="GJT25181.1"/>
    <property type="molecule type" value="Genomic_DNA"/>
</dbReference>
<dbReference type="Proteomes" id="UP001151760">
    <property type="component" value="Unassembled WGS sequence"/>
</dbReference>
<comment type="caution">
    <text evidence="1">The sequence shown here is derived from an EMBL/GenBank/DDBJ whole genome shotgun (WGS) entry which is preliminary data.</text>
</comment>
<evidence type="ECO:0000313" key="2">
    <source>
        <dbReference type="Proteomes" id="UP001151760"/>
    </source>
</evidence>
<sequence length="142" mass="15171">MEPGTSGYTGSSTYTVHDALLHRVSHISSDGGVACPCLATSLIRVHTQSMPEAKKIKNDGSLYVLWKSQLEAEQQSAGLKNDIQTLERQPILNSHQAASMNELTKLSDQISVDDAFKGEEYEIGEVGVVLVGGGEGGDEGRP</sequence>
<accession>A0ABQ5CDQ7</accession>
<protein>
    <submittedName>
        <fullName evidence="1">Uncharacterized protein</fullName>
    </submittedName>
</protein>
<reference evidence="1" key="1">
    <citation type="journal article" date="2022" name="Int. J. Mol. Sci.">
        <title>Draft Genome of Tanacetum Coccineum: Genomic Comparison of Closely Related Tanacetum-Family Plants.</title>
        <authorList>
            <person name="Yamashiro T."/>
            <person name="Shiraishi A."/>
            <person name="Nakayama K."/>
            <person name="Satake H."/>
        </authorList>
    </citation>
    <scope>NUCLEOTIDE SEQUENCE</scope>
</reference>
<keyword evidence="2" id="KW-1185">Reference proteome</keyword>
<organism evidence="1 2">
    <name type="scientific">Tanacetum coccineum</name>
    <dbReference type="NCBI Taxonomy" id="301880"/>
    <lineage>
        <taxon>Eukaryota</taxon>
        <taxon>Viridiplantae</taxon>
        <taxon>Streptophyta</taxon>
        <taxon>Embryophyta</taxon>
        <taxon>Tracheophyta</taxon>
        <taxon>Spermatophyta</taxon>
        <taxon>Magnoliopsida</taxon>
        <taxon>eudicotyledons</taxon>
        <taxon>Gunneridae</taxon>
        <taxon>Pentapetalae</taxon>
        <taxon>asterids</taxon>
        <taxon>campanulids</taxon>
        <taxon>Asterales</taxon>
        <taxon>Asteraceae</taxon>
        <taxon>Asteroideae</taxon>
        <taxon>Anthemideae</taxon>
        <taxon>Anthemidinae</taxon>
        <taxon>Tanacetum</taxon>
    </lineage>
</organism>
<proteinExistence type="predicted"/>
<name>A0ABQ5CDQ7_9ASTR</name>
<reference evidence="1" key="2">
    <citation type="submission" date="2022-01" db="EMBL/GenBank/DDBJ databases">
        <authorList>
            <person name="Yamashiro T."/>
            <person name="Shiraishi A."/>
            <person name="Satake H."/>
            <person name="Nakayama K."/>
        </authorList>
    </citation>
    <scope>NUCLEOTIDE SEQUENCE</scope>
</reference>